<dbReference type="OrthoDB" id="8958625at2759"/>
<keyword evidence="1" id="KW-1133">Transmembrane helix</keyword>
<organism evidence="2 3">
    <name type="scientific">Oryzias javanicus</name>
    <name type="common">Javanese ricefish</name>
    <name type="synonym">Aplocheilus javanicus</name>
    <dbReference type="NCBI Taxonomy" id="123683"/>
    <lineage>
        <taxon>Eukaryota</taxon>
        <taxon>Metazoa</taxon>
        <taxon>Chordata</taxon>
        <taxon>Craniata</taxon>
        <taxon>Vertebrata</taxon>
        <taxon>Euteleostomi</taxon>
        <taxon>Actinopterygii</taxon>
        <taxon>Neopterygii</taxon>
        <taxon>Teleostei</taxon>
        <taxon>Neoteleostei</taxon>
        <taxon>Acanthomorphata</taxon>
        <taxon>Ovalentaria</taxon>
        <taxon>Atherinomorphae</taxon>
        <taxon>Beloniformes</taxon>
        <taxon>Adrianichthyidae</taxon>
        <taxon>Oryziinae</taxon>
        <taxon>Oryzias</taxon>
    </lineage>
</organism>
<proteinExistence type="predicted"/>
<feature type="transmembrane region" description="Helical" evidence="1">
    <location>
        <begin position="42"/>
        <end position="61"/>
    </location>
</feature>
<sequence>MTEGAAEVEVEDSGPAQSPLVSITFQRDVNWTKKYLEAEPKALGITQIGLSLYMVICLSVFHSQELTVQGTMTPFYCFSLMVVIAGIVALSAQNLQLSKLRACLVMEIVASLASLCNIVMSLVGNSLADHSCWIYFEKKNETNLYELCVDLEKVHIRVFAGSLLIQTALLAISITLVAYCCKVVKCCGPAPKVPMITVQTHPRHHDRETVQRSTQE</sequence>
<reference evidence="2 3" key="1">
    <citation type="submission" date="2018-11" db="EMBL/GenBank/DDBJ databases">
        <authorList>
            <person name="Lopez-Roques C."/>
            <person name="Donnadieu C."/>
            <person name="Bouchez O."/>
            <person name="Klopp C."/>
            <person name="Cabau C."/>
            <person name="Zahm M."/>
        </authorList>
    </citation>
    <scope>NUCLEOTIDE SEQUENCE [LARGE SCALE GENOMIC DNA]</scope>
    <source>
        <strain evidence="2">RS831</strain>
        <tissue evidence="2">Whole body</tissue>
    </source>
</reference>
<keyword evidence="1" id="KW-0472">Membrane</keyword>
<accession>A0A3S2M4W9</accession>
<dbReference type="OMA" id="TACLVMQ"/>
<dbReference type="AlphaFoldDB" id="A0A3S2M4W9"/>
<feature type="transmembrane region" description="Helical" evidence="1">
    <location>
        <begin position="104"/>
        <end position="123"/>
    </location>
</feature>
<evidence type="ECO:0008006" key="4">
    <source>
        <dbReference type="Google" id="ProtNLM"/>
    </source>
</evidence>
<dbReference type="EMBL" id="CM012454">
    <property type="protein sequence ID" value="RVE60140.1"/>
    <property type="molecule type" value="Genomic_DNA"/>
</dbReference>
<protein>
    <recommendedName>
        <fullName evidence="4">MARVEL domain-containing protein</fullName>
    </recommendedName>
</protein>
<evidence type="ECO:0000256" key="1">
    <source>
        <dbReference type="SAM" id="Phobius"/>
    </source>
</evidence>
<reference evidence="2 3" key="2">
    <citation type="submission" date="2019-01" db="EMBL/GenBank/DDBJ databases">
        <title>A chromosome length genome reference of the Java medaka (oryzias javanicus).</title>
        <authorList>
            <person name="Herpin A."/>
            <person name="Takehana Y."/>
            <person name="Naruse K."/>
            <person name="Ansai S."/>
            <person name="Kawaguchi M."/>
        </authorList>
    </citation>
    <scope>NUCLEOTIDE SEQUENCE [LARGE SCALE GENOMIC DNA]</scope>
    <source>
        <strain evidence="2">RS831</strain>
        <tissue evidence="2">Whole body</tissue>
    </source>
</reference>
<feature type="transmembrane region" description="Helical" evidence="1">
    <location>
        <begin position="159"/>
        <end position="181"/>
    </location>
</feature>
<keyword evidence="3" id="KW-1185">Reference proteome</keyword>
<keyword evidence="1" id="KW-0812">Transmembrane</keyword>
<feature type="transmembrane region" description="Helical" evidence="1">
    <location>
        <begin position="73"/>
        <end position="92"/>
    </location>
</feature>
<evidence type="ECO:0000313" key="2">
    <source>
        <dbReference type="EMBL" id="RVE60140.1"/>
    </source>
</evidence>
<dbReference type="Proteomes" id="UP000283210">
    <property type="component" value="Chromosome 18"/>
</dbReference>
<evidence type="ECO:0000313" key="3">
    <source>
        <dbReference type="Proteomes" id="UP000283210"/>
    </source>
</evidence>
<gene>
    <name evidence="2" type="ORF">OJAV_G00178000</name>
</gene>
<name>A0A3S2M4W9_ORYJA</name>